<dbReference type="Proteomes" id="UP001144341">
    <property type="component" value="Unassembled WGS sequence"/>
</dbReference>
<dbReference type="EMBL" id="JAPWGL010000003">
    <property type="protein sequence ID" value="MCZ4224357.1"/>
    <property type="molecule type" value="Genomic_DNA"/>
</dbReference>
<organism evidence="2 3">
    <name type="scientific">Pedobacter rhodius</name>
    <dbReference type="NCBI Taxonomy" id="3004098"/>
    <lineage>
        <taxon>Bacteria</taxon>
        <taxon>Pseudomonadati</taxon>
        <taxon>Bacteroidota</taxon>
        <taxon>Sphingobacteriia</taxon>
        <taxon>Sphingobacteriales</taxon>
        <taxon>Sphingobacteriaceae</taxon>
        <taxon>Pedobacter</taxon>
    </lineage>
</organism>
<reference evidence="2" key="1">
    <citation type="submission" date="2022-12" db="EMBL/GenBank/DDBJ databases">
        <title>Genome sequence of SJ11.</title>
        <authorList>
            <person name="Woo H."/>
        </authorList>
    </citation>
    <scope>NUCLEOTIDE SEQUENCE</scope>
    <source>
        <strain evidence="2">SJ11</strain>
    </source>
</reference>
<sequence length="295" mass="32214">MRILLTGATGFLGLAIQRHFEGHEVVTVGRSNCEVIAHLEKVIPVLPEADLVIHAAGKAHSVPKTKAQEKEFFDVNVKGTENLLKTLERSATLPESFVFISSIAVYGAEEGILIDESFPLSANDAYGKSKIGAEKLIIDWCELNKINCTILRLPLLAGSNPPGNLRAMIKGIQKGYYVNIAGGKAKKSMVMREDVVSIILKASQKGGIYNLTDGHHPSFAELSEVISKQLNKPNPFNIPLWFAKLMAFGGDLIGNKAPINSKKLGKITKDLTFADDKARTALGWKPEPVLERFKI</sequence>
<dbReference type="PANTHER" id="PTHR48079:SF6">
    <property type="entry name" value="NAD(P)-BINDING DOMAIN-CONTAINING PROTEIN-RELATED"/>
    <property type="match status" value="1"/>
</dbReference>
<evidence type="ECO:0000313" key="2">
    <source>
        <dbReference type="EMBL" id="MCZ4224357.1"/>
    </source>
</evidence>
<dbReference type="InterPro" id="IPR001509">
    <property type="entry name" value="Epimerase_deHydtase"/>
</dbReference>
<dbReference type="Gene3D" id="3.40.50.720">
    <property type="entry name" value="NAD(P)-binding Rossmann-like Domain"/>
    <property type="match status" value="1"/>
</dbReference>
<feature type="domain" description="NAD-dependent epimerase/dehydratase" evidence="1">
    <location>
        <begin position="3"/>
        <end position="211"/>
    </location>
</feature>
<name>A0ABT4L1N8_9SPHI</name>
<dbReference type="InterPro" id="IPR036291">
    <property type="entry name" value="NAD(P)-bd_dom_sf"/>
</dbReference>
<dbReference type="InterPro" id="IPR051783">
    <property type="entry name" value="NAD(P)-dependent_oxidoreduct"/>
</dbReference>
<evidence type="ECO:0000313" key="3">
    <source>
        <dbReference type="Proteomes" id="UP001144341"/>
    </source>
</evidence>
<accession>A0ABT4L1N8</accession>
<dbReference type="Pfam" id="PF01370">
    <property type="entry name" value="Epimerase"/>
    <property type="match status" value="1"/>
</dbReference>
<evidence type="ECO:0000259" key="1">
    <source>
        <dbReference type="Pfam" id="PF01370"/>
    </source>
</evidence>
<comment type="caution">
    <text evidence="2">The sequence shown here is derived from an EMBL/GenBank/DDBJ whole genome shotgun (WGS) entry which is preliminary data.</text>
</comment>
<keyword evidence="3" id="KW-1185">Reference proteome</keyword>
<dbReference type="RefSeq" id="WP_269416129.1">
    <property type="nucleotide sequence ID" value="NZ_JAPWGL010000003.1"/>
</dbReference>
<gene>
    <name evidence="2" type="ORF">O0931_13660</name>
</gene>
<dbReference type="PANTHER" id="PTHR48079">
    <property type="entry name" value="PROTEIN YEEZ"/>
    <property type="match status" value="1"/>
</dbReference>
<proteinExistence type="predicted"/>
<dbReference type="SUPFAM" id="SSF51735">
    <property type="entry name" value="NAD(P)-binding Rossmann-fold domains"/>
    <property type="match status" value="1"/>
</dbReference>
<protein>
    <submittedName>
        <fullName evidence="2">NAD-dependent epimerase/dehydratase family protein</fullName>
    </submittedName>
</protein>